<organism evidence="2 3">
    <name type="scientific">Eubacterium plexicaudatum ASF492</name>
    <dbReference type="NCBI Taxonomy" id="1235802"/>
    <lineage>
        <taxon>Bacteria</taxon>
        <taxon>Bacillati</taxon>
        <taxon>Bacillota</taxon>
        <taxon>Clostridia</taxon>
        <taxon>Eubacteriales</taxon>
        <taxon>Eubacteriaceae</taxon>
        <taxon>Eubacterium</taxon>
    </lineage>
</organism>
<gene>
    <name evidence="2" type="ORF">C823_00069</name>
</gene>
<evidence type="ECO:0000256" key="1">
    <source>
        <dbReference type="SAM" id="Phobius"/>
    </source>
</evidence>
<keyword evidence="3" id="KW-1185">Reference proteome</keyword>
<dbReference type="EMBL" id="AQFT01000002">
    <property type="protein sequence ID" value="EMZ39557.1"/>
    <property type="molecule type" value="Genomic_DNA"/>
</dbReference>
<dbReference type="PATRIC" id="fig|1235802.3.peg.71"/>
<sequence length="87" mass="9217">MKNVKRNIMVVGILCLIAGLLVIFNASNIGMSIAHKAMNDNGGSMGTQMYYNIIQSNTLSYQLAGTVIAIVGGVCAVVFGAKCVEKY</sequence>
<name>N2BCX3_9FIRM</name>
<keyword evidence="1" id="KW-0472">Membrane</keyword>
<dbReference type="HOGENOM" id="CLU_2478718_0_0_9"/>
<dbReference type="OrthoDB" id="2087377at2"/>
<dbReference type="AlphaFoldDB" id="N2BCX3"/>
<dbReference type="Proteomes" id="UP000012589">
    <property type="component" value="Unassembled WGS sequence"/>
</dbReference>
<feature type="transmembrane region" description="Helical" evidence="1">
    <location>
        <begin position="58"/>
        <end position="81"/>
    </location>
</feature>
<keyword evidence="1" id="KW-1133">Transmembrane helix</keyword>
<dbReference type="STRING" id="1235802.C823_00069"/>
<evidence type="ECO:0000313" key="2">
    <source>
        <dbReference type="EMBL" id="EMZ39557.1"/>
    </source>
</evidence>
<accession>N2BCX3</accession>
<proteinExistence type="predicted"/>
<keyword evidence="1" id="KW-0812">Transmembrane</keyword>
<reference evidence="2 3" key="1">
    <citation type="journal article" date="2014" name="Genome Announc.">
        <title>Draft genome sequences of the altered schaedler flora, a defined bacterial community from gnotobiotic mice.</title>
        <authorList>
            <person name="Wannemuehler M.J."/>
            <person name="Overstreet A.M."/>
            <person name="Ward D.V."/>
            <person name="Phillips G.J."/>
        </authorList>
    </citation>
    <scope>NUCLEOTIDE SEQUENCE [LARGE SCALE GENOMIC DNA]</scope>
    <source>
        <strain evidence="2 3">ASF492</strain>
    </source>
</reference>
<evidence type="ECO:0000313" key="3">
    <source>
        <dbReference type="Proteomes" id="UP000012589"/>
    </source>
</evidence>
<comment type="caution">
    <text evidence="2">The sequence shown here is derived from an EMBL/GenBank/DDBJ whole genome shotgun (WGS) entry which is preliminary data.</text>
</comment>
<protein>
    <submittedName>
        <fullName evidence="2">Uncharacterized protein</fullName>
    </submittedName>
</protein>